<dbReference type="InterPro" id="IPR016181">
    <property type="entry name" value="Acyl_CoA_acyltransferase"/>
</dbReference>
<accession>A0A2B7XT90</accession>
<reference evidence="2 3" key="1">
    <citation type="submission" date="2017-10" db="EMBL/GenBank/DDBJ databases">
        <title>Comparative genomics in systemic dimorphic fungi from Ajellomycetaceae.</title>
        <authorList>
            <person name="Munoz J.F."/>
            <person name="Mcewen J.G."/>
            <person name="Clay O.K."/>
            <person name="Cuomo C.A."/>
        </authorList>
    </citation>
    <scope>NUCLEOTIDE SEQUENCE [LARGE SCALE GENOMIC DNA]</scope>
    <source>
        <strain evidence="2 3">UAMH5409</strain>
    </source>
</reference>
<feature type="compositionally biased region" description="Polar residues" evidence="1">
    <location>
        <begin position="240"/>
        <end position="251"/>
    </location>
</feature>
<name>A0A2B7XT90_9EURO</name>
<organism evidence="2 3">
    <name type="scientific">Helicocarpus griseus UAMH5409</name>
    <dbReference type="NCBI Taxonomy" id="1447875"/>
    <lineage>
        <taxon>Eukaryota</taxon>
        <taxon>Fungi</taxon>
        <taxon>Dikarya</taxon>
        <taxon>Ascomycota</taxon>
        <taxon>Pezizomycotina</taxon>
        <taxon>Eurotiomycetes</taxon>
        <taxon>Eurotiomycetidae</taxon>
        <taxon>Onygenales</taxon>
        <taxon>Ajellomycetaceae</taxon>
        <taxon>Helicocarpus</taxon>
    </lineage>
</organism>
<dbReference type="SUPFAM" id="SSF55729">
    <property type="entry name" value="Acyl-CoA N-acyltransferases (Nat)"/>
    <property type="match status" value="1"/>
</dbReference>
<proteinExistence type="predicted"/>
<evidence type="ECO:0000256" key="1">
    <source>
        <dbReference type="SAM" id="MobiDB-lite"/>
    </source>
</evidence>
<feature type="compositionally biased region" description="Polar residues" evidence="1">
    <location>
        <begin position="109"/>
        <end position="125"/>
    </location>
</feature>
<feature type="region of interest" description="Disordered" evidence="1">
    <location>
        <begin position="421"/>
        <end position="454"/>
    </location>
</feature>
<evidence type="ECO:0000313" key="2">
    <source>
        <dbReference type="EMBL" id="PGH11993.1"/>
    </source>
</evidence>
<dbReference type="AlphaFoldDB" id="A0A2B7XT90"/>
<dbReference type="Proteomes" id="UP000223968">
    <property type="component" value="Unassembled WGS sequence"/>
</dbReference>
<feature type="compositionally biased region" description="Polar residues" evidence="1">
    <location>
        <begin position="270"/>
        <end position="281"/>
    </location>
</feature>
<dbReference type="Gene3D" id="3.40.630.30">
    <property type="match status" value="1"/>
</dbReference>
<comment type="caution">
    <text evidence="2">The sequence shown here is derived from an EMBL/GenBank/DDBJ whole genome shotgun (WGS) entry which is preliminary data.</text>
</comment>
<feature type="region of interest" description="Disordered" evidence="1">
    <location>
        <begin position="27"/>
        <end position="346"/>
    </location>
</feature>
<dbReference type="OrthoDB" id="2129362at2759"/>
<feature type="compositionally biased region" description="Polar residues" evidence="1">
    <location>
        <begin position="138"/>
        <end position="147"/>
    </location>
</feature>
<sequence>MEGLRGPTPLSTSNEWNEVLSAFKTFQASSQSKYKSTPKRPAGTSLTQTPQKTDVGAQRPLQRGPVTASLAQPYTAASTPAPKAQTPKENQTALPAAAAPKSDTAPPVQGQSPKKAQSGLATPTVQKPGIISPAQRGVETSNTTSAAQPDPSRKEKAILNTPSSSGTGTTGPVHAHPAIVNDSVHGVQSPQKKENALQWLVSPKPLTTHAAQSKTIFANTSTSRTESSKKENTSLKTAVPSGSSITSAAQPNNTVTNTTAVNVPRKDEASQGQSVIRQTGEVTKARHYTSQPAIAIHPPSENNKTPEGQKVLVTPKNPAEKMTRNSSSPPDSLRPPEKRESPSDCSDEVLLRHHRKQTPVKPLVAANGSVFPLSAQPAPFTIENLSQKFFVRSLTIENNSTITSPIKSRGQLSPVVRHDIPPNPTSAKPPKFPRAQENRPAKIRNAWNNGPSSIVKKRSIDEKLERLQREERRKIGQQVRGIDIHAKKGPSFLELARQGEGTDPKSPVVEEISFARAGQAVAALPATPQKNETSAESSYTGSGIIGYLSPSSRSSNGYSVQKKQLVRESDMSMSVVDWQHRPWDSGAGKEFTRRFKKWLHNLSELDPMFIDIASREFNNASMHSDGVGGLEVATVESPVSVLDPTDEANAAHFHETVRGYIYNWNARLQREKEEEMAKGRTAIMEPQMQMQLSLDQRQPEVLEANPHAPRLNLYLRPVEKKDVPGLTQLFNWYIQNTVRCVDLNRISQAIMQDRIDECDHEKLPALVAVEQKPRLGHALNGEKEAIFGYILASDFTGPTTTNRYTAELELFVDPKYYSLGVGKCLLDKLLEICDPNYLPNQGYHFDCAAAQADVYRGLKGRPLSRLIFIIHHQADNTVDYEWIKEWLEGKFGFEEQALLKGTGLKKGN</sequence>
<feature type="non-terminal residue" evidence="2">
    <location>
        <position position="908"/>
    </location>
</feature>
<feature type="compositionally biased region" description="Low complexity" evidence="1">
    <location>
        <begin position="252"/>
        <end position="263"/>
    </location>
</feature>
<feature type="compositionally biased region" description="Polar residues" evidence="1">
    <location>
        <begin position="69"/>
        <end position="78"/>
    </location>
</feature>
<dbReference type="EMBL" id="PDNB01000065">
    <property type="protein sequence ID" value="PGH11993.1"/>
    <property type="molecule type" value="Genomic_DNA"/>
</dbReference>
<gene>
    <name evidence="2" type="ORF">AJ79_04580</name>
</gene>
<keyword evidence="3" id="KW-1185">Reference proteome</keyword>
<evidence type="ECO:0000313" key="3">
    <source>
        <dbReference type="Proteomes" id="UP000223968"/>
    </source>
</evidence>
<feature type="compositionally biased region" description="Polar residues" evidence="1">
    <location>
        <begin position="209"/>
        <end position="218"/>
    </location>
</feature>
<evidence type="ECO:0008006" key="4">
    <source>
        <dbReference type="Google" id="ProtNLM"/>
    </source>
</evidence>
<protein>
    <recommendedName>
        <fullName evidence="4">N-acetyltransferase domain-containing protein</fullName>
    </recommendedName>
</protein>